<feature type="transmembrane region" description="Helical" evidence="1">
    <location>
        <begin position="63"/>
        <end position="89"/>
    </location>
</feature>
<evidence type="ECO:0000256" key="1">
    <source>
        <dbReference type="SAM" id="Phobius"/>
    </source>
</evidence>
<evidence type="ECO:0000313" key="2">
    <source>
        <dbReference type="EMBL" id="PPQ90837.1"/>
    </source>
</evidence>
<evidence type="ECO:0000313" key="3">
    <source>
        <dbReference type="Proteomes" id="UP000283269"/>
    </source>
</evidence>
<dbReference type="AlphaFoldDB" id="A0A409XJA2"/>
<accession>A0A409XJA2</accession>
<keyword evidence="1" id="KW-1133">Transmembrane helix</keyword>
<keyword evidence="3" id="KW-1185">Reference proteome</keyword>
<gene>
    <name evidence="2" type="ORF">CVT25_009346</name>
</gene>
<keyword evidence="1" id="KW-0472">Membrane</keyword>
<proteinExistence type="predicted"/>
<comment type="caution">
    <text evidence="2">The sequence shown here is derived from an EMBL/GenBank/DDBJ whole genome shotgun (WGS) entry which is preliminary data.</text>
</comment>
<organism evidence="2 3">
    <name type="scientific">Psilocybe cyanescens</name>
    <dbReference type="NCBI Taxonomy" id="93625"/>
    <lineage>
        <taxon>Eukaryota</taxon>
        <taxon>Fungi</taxon>
        <taxon>Dikarya</taxon>
        <taxon>Basidiomycota</taxon>
        <taxon>Agaricomycotina</taxon>
        <taxon>Agaricomycetes</taxon>
        <taxon>Agaricomycetidae</taxon>
        <taxon>Agaricales</taxon>
        <taxon>Agaricineae</taxon>
        <taxon>Strophariaceae</taxon>
        <taxon>Psilocybe</taxon>
    </lineage>
</organism>
<dbReference type="InParanoid" id="A0A409XJA2"/>
<sequence length="95" mass="10562">MPRLRAHGTATRSVKFQEQMSTIIGVRRMKAIHIALCGFRTDIQIRSVLRQLYSTVTTKPFPFAIDVVTIAVGVNTMAITIGVIIRAIIHSIKTI</sequence>
<reference evidence="2 3" key="1">
    <citation type="journal article" date="2018" name="Evol. Lett.">
        <title>Horizontal gene cluster transfer increased hallucinogenic mushroom diversity.</title>
        <authorList>
            <person name="Reynolds H.T."/>
            <person name="Vijayakumar V."/>
            <person name="Gluck-Thaler E."/>
            <person name="Korotkin H.B."/>
            <person name="Matheny P.B."/>
            <person name="Slot J.C."/>
        </authorList>
    </citation>
    <scope>NUCLEOTIDE SEQUENCE [LARGE SCALE GENOMIC DNA]</scope>
    <source>
        <strain evidence="2 3">2631</strain>
    </source>
</reference>
<name>A0A409XJA2_PSICY</name>
<keyword evidence="1" id="KW-0812">Transmembrane</keyword>
<protein>
    <submittedName>
        <fullName evidence="2">Uncharacterized protein</fullName>
    </submittedName>
</protein>
<dbReference type="EMBL" id="NHYD01001528">
    <property type="protein sequence ID" value="PPQ90837.1"/>
    <property type="molecule type" value="Genomic_DNA"/>
</dbReference>
<dbReference type="Proteomes" id="UP000283269">
    <property type="component" value="Unassembled WGS sequence"/>
</dbReference>